<protein>
    <submittedName>
        <fullName evidence="1">Uncharacterized protein</fullName>
    </submittedName>
</protein>
<dbReference type="KEGG" id="vg:54999119"/>
<organism evidence="1 2">
    <name type="scientific">Microbacterium phage Neferthena</name>
    <dbReference type="NCBI Taxonomy" id="2301539"/>
    <lineage>
        <taxon>Viruses</taxon>
        <taxon>Duplodnaviria</taxon>
        <taxon>Heunggongvirae</taxon>
        <taxon>Uroviricota</taxon>
        <taxon>Caudoviricetes</taxon>
        <taxon>Neferthenavirus</taxon>
        <taxon>Neferthenavirus neferthena</taxon>
    </lineage>
</organism>
<evidence type="ECO:0000313" key="1">
    <source>
        <dbReference type="EMBL" id="AXQ52908.1"/>
    </source>
</evidence>
<reference evidence="1 2" key="1">
    <citation type="submission" date="2018-07" db="EMBL/GenBank/DDBJ databases">
        <authorList>
            <person name="Bray K.S."/>
            <person name="Carr Z.A."/>
            <person name="Cox A."/>
            <person name="Croney S.M."/>
            <person name="Francisco T.J."/>
            <person name="Gragg K.N."/>
            <person name="Gress-Byrd C.M."/>
            <person name="Holcomb E.R."/>
            <person name="Justice T.A."/>
            <person name="Latham E.D."/>
            <person name="Lovell F.C."/>
            <person name="Miller H.N."/>
            <person name="Quesada C."/>
            <person name="Radey J."/>
            <person name="Robinson P.M."/>
            <person name="Scott K.N."/>
            <person name="Smith C.E."/>
            <person name="Stamey B.D."/>
            <person name="Stanley G.P."/>
            <person name="Suchonic E.A."/>
            <person name="Taylor K.N."/>
            <person name="Weindel N.A."/>
            <person name="Wiseman B.T."/>
            <person name="Eckardt M.A."/>
            <person name="Gainey M.D."/>
            <person name="Wallen J.R."/>
            <person name="Garlena R.A."/>
            <person name="Russell D.A."/>
            <person name="Pope W.H."/>
            <person name="Jacobs-Sera D."/>
            <person name="Hatfull G.F."/>
        </authorList>
    </citation>
    <scope>NUCLEOTIDE SEQUENCE [LARGE SCALE GENOMIC DNA]</scope>
</reference>
<accession>A0A385D3F9</accession>
<dbReference type="EMBL" id="MH697589">
    <property type="protein sequence ID" value="AXQ52908.1"/>
    <property type="molecule type" value="Genomic_DNA"/>
</dbReference>
<sequence length="260" mass="29200">MSTRQSASAARHLDHLFQIGVLITRSQRPYPRATRQEAIRELDRYWDQGLIIQKTPKEDNMGKPMTKSGFCQHESPGSHAMCNNARNKCDCDCHKEQKAFSGRGILFAVIDEREAMRMGKTTTVDVIADAIEAALDNGKETSEEIARYLVTSAFQHIPDKRVRFNSILKAGDSVGAHLVRKLFNSYNELMDTAAGEKNASARAALEAEATGFAEAVQIILNPFSVEDDNDPTLVKWEEVDRLTELYEKEQRGIRAARNKK</sequence>
<keyword evidence="2" id="KW-1185">Reference proteome</keyword>
<evidence type="ECO:0000313" key="2">
    <source>
        <dbReference type="Proteomes" id="UP000261846"/>
    </source>
</evidence>
<dbReference type="RefSeq" id="YP_009808220.1">
    <property type="nucleotide sequence ID" value="NC_048038.1"/>
</dbReference>
<dbReference type="GeneID" id="54999119"/>
<name>A0A385D3F9_9CAUD</name>
<gene>
    <name evidence="1" type="primary">45</name>
    <name evidence="1" type="ORF">SEA_NEFERTHENA_45</name>
</gene>
<dbReference type="Proteomes" id="UP000261846">
    <property type="component" value="Segment"/>
</dbReference>
<proteinExistence type="predicted"/>